<dbReference type="InterPro" id="IPR043504">
    <property type="entry name" value="Peptidase_S1_PA_chymotrypsin"/>
</dbReference>
<feature type="compositionally biased region" description="Basic and acidic residues" evidence="1">
    <location>
        <begin position="156"/>
        <end position="166"/>
    </location>
</feature>
<dbReference type="InterPro" id="IPR001940">
    <property type="entry name" value="Peptidase_S1C"/>
</dbReference>
<evidence type="ECO:0000256" key="1">
    <source>
        <dbReference type="SAM" id="MobiDB-lite"/>
    </source>
</evidence>
<dbReference type="PANTHER" id="PTHR43019">
    <property type="entry name" value="SERINE ENDOPROTEASE DEGS"/>
    <property type="match status" value="1"/>
</dbReference>
<dbReference type="InterPro" id="IPR009003">
    <property type="entry name" value="Peptidase_S1_PA"/>
</dbReference>
<dbReference type="Gene3D" id="2.40.10.10">
    <property type="entry name" value="Trypsin-like serine proteases"/>
    <property type="match status" value="2"/>
</dbReference>
<keyword evidence="2" id="KW-0645">Protease</keyword>
<comment type="caution">
    <text evidence="2">The sequence shown here is derived from an EMBL/GenBank/DDBJ whole genome shotgun (WGS) entry which is preliminary data.</text>
</comment>
<proteinExistence type="predicted"/>
<dbReference type="GO" id="GO:0004252">
    <property type="term" value="F:serine-type endopeptidase activity"/>
    <property type="evidence" value="ECO:0007669"/>
    <property type="project" value="InterPro"/>
</dbReference>
<dbReference type="AlphaFoldDB" id="A0A6P0DKK1"/>
<dbReference type="SUPFAM" id="SSF50494">
    <property type="entry name" value="Trypsin-like serine proteases"/>
    <property type="match status" value="1"/>
</dbReference>
<keyword evidence="2" id="KW-0378">Hydrolase</keyword>
<dbReference type="EMBL" id="WXXP01000010">
    <property type="protein sequence ID" value="NEK52205.1"/>
    <property type="molecule type" value="Genomic_DNA"/>
</dbReference>
<dbReference type="Pfam" id="PF13365">
    <property type="entry name" value="Trypsin_2"/>
    <property type="match status" value="1"/>
</dbReference>
<dbReference type="GO" id="GO:0006508">
    <property type="term" value="P:proteolysis"/>
    <property type="evidence" value="ECO:0007669"/>
    <property type="project" value="UniProtKB-KW"/>
</dbReference>
<dbReference type="PANTHER" id="PTHR43019:SF23">
    <property type="entry name" value="PROTEASE DO-LIKE 5, CHLOROPLASTIC"/>
    <property type="match status" value="1"/>
</dbReference>
<evidence type="ECO:0000313" key="2">
    <source>
        <dbReference type="EMBL" id="NEK52205.1"/>
    </source>
</evidence>
<evidence type="ECO:0000313" key="3">
    <source>
        <dbReference type="Proteomes" id="UP000471409"/>
    </source>
</evidence>
<dbReference type="Gene3D" id="2.60.60.30">
    <property type="entry name" value="sav2460 like domains"/>
    <property type="match status" value="1"/>
</dbReference>
<dbReference type="PRINTS" id="PR00834">
    <property type="entry name" value="PROTEASES2C"/>
</dbReference>
<dbReference type="Proteomes" id="UP000471409">
    <property type="component" value="Unassembled WGS sequence"/>
</dbReference>
<feature type="region of interest" description="Disordered" evidence="1">
    <location>
        <begin position="155"/>
        <end position="186"/>
    </location>
</feature>
<gene>
    <name evidence="2" type="ORF">GUK36_22525</name>
</gene>
<dbReference type="RefSeq" id="WP_164000012.1">
    <property type="nucleotide sequence ID" value="NZ_WXXP01000010.1"/>
</dbReference>
<protein>
    <submittedName>
        <fullName evidence="2">Trypsin-like serine protease</fullName>
    </submittedName>
</protein>
<reference evidence="2 3" key="1">
    <citation type="submission" date="2020-01" db="EMBL/GenBank/DDBJ databases">
        <title>Rhizobium genotypes associated with high levels of biological nitrogen fixation by grain legumes in a temperate-maritime cropping system.</title>
        <authorList>
            <person name="Maluk M."/>
            <person name="Francesc Ferrando Molina F."/>
            <person name="Lopez Del Egido L."/>
            <person name="Lafos M."/>
            <person name="Langarica-Fuentes A."/>
            <person name="Gebre Yohannes G."/>
            <person name="Young M.W."/>
            <person name="Martin P."/>
            <person name="Gantlett R."/>
            <person name="Kenicer G."/>
            <person name="Hawes C."/>
            <person name="Begg G.S."/>
            <person name="Quilliam R.S."/>
            <person name="Squire G.R."/>
            <person name="Poole P.S."/>
            <person name="Young P.W."/>
            <person name="Iannetta P.M."/>
            <person name="James E.K."/>
        </authorList>
    </citation>
    <scope>NUCLEOTIDE SEQUENCE [LARGE SCALE GENOMIC DNA]</scope>
    <source>
        <strain evidence="2 3">JHI944</strain>
    </source>
</reference>
<organism evidence="2 3">
    <name type="scientific">Rhizobium leguminosarum</name>
    <dbReference type="NCBI Taxonomy" id="384"/>
    <lineage>
        <taxon>Bacteria</taxon>
        <taxon>Pseudomonadati</taxon>
        <taxon>Pseudomonadota</taxon>
        <taxon>Alphaproteobacteria</taxon>
        <taxon>Hyphomicrobiales</taxon>
        <taxon>Rhizobiaceae</taxon>
        <taxon>Rhizobium/Agrobacterium group</taxon>
        <taxon>Rhizobium</taxon>
    </lineage>
</organism>
<accession>A0A6P0DKK1</accession>
<sequence length="382" mass="40623">MAYELVAGANALIPGDEVAIRARATNCGTVDFAVAVLPIPGGAEPWLPLQDPPPSYAEGATSGVEFALKLSRFGDAVQTVALVLYSSAASSTLMPLRDVSIDVGDNNIRLQHADLTVPSIVFAELYRRKGQWKVRAKKDGVFDGIEELGRRLGVHVTDRRREEPARHSPPPDFGSGPSRGGRGNLADWTGSGSMVADRFLITNAHVVKNASEISVSGFSGKTRAEPVIVDETNDLALLRLSESFGPSRIVFRDAGVHLGEHAHAIGYPLAGLLGRGPQFTSGSVSNLLGPGDDARLMQITCPIQPGSSGGPVFDESGNLVAVVTASLNNAQNVNFAIRSALVLPLLDAANIDFERKEQCQPIPISEIVRANSPFVWRVECFG</sequence>
<name>A0A6P0DKK1_RHILE</name>